<name>A0A852TN22_9ACTN</name>
<comment type="caution">
    <text evidence="3">The sequence shown here is derived from an EMBL/GenBank/DDBJ whole genome shotgun (WGS) entry which is preliminary data.</text>
</comment>
<dbReference type="Pfam" id="PF00582">
    <property type="entry name" value="Usp"/>
    <property type="match status" value="2"/>
</dbReference>
<dbReference type="InterPro" id="IPR006015">
    <property type="entry name" value="Universal_stress_UspA"/>
</dbReference>
<dbReference type="InterPro" id="IPR014729">
    <property type="entry name" value="Rossmann-like_a/b/a_fold"/>
</dbReference>
<protein>
    <submittedName>
        <fullName evidence="3">Nucleotide-binding universal stress UspA family protein</fullName>
    </submittedName>
</protein>
<evidence type="ECO:0000256" key="1">
    <source>
        <dbReference type="ARBA" id="ARBA00008791"/>
    </source>
</evidence>
<dbReference type="SUPFAM" id="SSF52402">
    <property type="entry name" value="Adenine nucleotide alpha hydrolases-like"/>
    <property type="match status" value="2"/>
</dbReference>
<dbReference type="InterPro" id="IPR006016">
    <property type="entry name" value="UspA"/>
</dbReference>
<dbReference type="PANTHER" id="PTHR46268:SF6">
    <property type="entry name" value="UNIVERSAL STRESS PROTEIN UP12"/>
    <property type="match status" value="1"/>
</dbReference>
<gene>
    <name evidence="3" type="ORF">HDA32_000458</name>
</gene>
<dbReference type="PANTHER" id="PTHR46268">
    <property type="entry name" value="STRESS RESPONSE PROTEIN NHAX"/>
    <property type="match status" value="1"/>
</dbReference>
<dbReference type="RefSeq" id="WP_179641578.1">
    <property type="nucleotide sequence ID" value="NZ_BAAAYY010000011.1"/>
</dbReference>
<keyword evidence="4" id="KW-1185">Reference proteome</keyword>
<evidence type="ECO:0000313" key="3">
    <source>
        <dbReference type="EMBL" id="NYE45338.1"/>
    </source>
</evidence>
<dbReference type="AlphaFoldDB" id="A0A852TN22"/>
<organism evidence="3 4">
    <name type="scientific">Spinactinospora alkalitolerans</name>
    <dbReference type="NCBI Taxonomy" id="687207"/>
    <lineage>
        <taxon>Bacteria</taxon>
        <taxon>Bacillati</taxon>
        <taxon>Actinomycetota</taxon>
        <taxon>Actinomycetes</taxon>
        <taxon>Streptosporangiales</taxon>
        <taxon>Nocardiopsidaceae</taxon>
        <taxon>Spinactinospora</taxon>
    </lineage>
</organism>
<evidence type="ECO:0000313" key="4">
    <source>
        <dbReference type="Proteomes" id="UP000589036"/>
    </source>
</evidence>
<dbReference type="CDD" id="cd23659">
    <property type="entry name" value="USP_At3g01520-like"/>
    <property type="match status" value="1"/>
</dbReference>
<reference evidence="3 4" key="1">
    <citation type="submission" date="2020-07" db="EMBL/GenBank/DDBJ databases">
        <title>Sequencing the genomes of 1000 actinobacteria strains.</title>
        <authorList>
            <person name="Klenk H.-P."/>
        </authorList>
    </citation>
    <scope>NUCLEOTIDE SEQUENCE [LARGE SCALE GENOMIC DNA]</scope>
    <source>
        <strain evidence="3 4">CXB654</strain>
    </source>
</reference>
<dbReference type="PRINTS" id="PR01438">
    <property type="entry name" value="UNVRSLSTRESS"/>
</dbReference>
<dbReference type="EMBL" id="JACCCC010000001">
    <property type="protein sequence ID" value="NYE45338.1"/>
    <property type="molecule type" value="Genomic_DNA"/>
</dbReference>
<sequence length="302" mass="31281">MNSTSEVRWVIVGVDGSDSSRYALEWSANEARLRGLGLRIVTAVQLPEREGPFAQFAHNPDDTAEAPRAHEAQALLDYARDWIKGIYPEIEVDTRLATERPGAALLQAASEPGVAAAVIGSRGLGSLASAFVGSVGVELAARAPVPVVVLPKKHESVKGVKGRIIVGVDGSETGQRAVEFAFAQGAKRDAEVVAICAWQPMAAFASTIGPVPPEVFDDSAVAAAARETLDAALAGPRATYPDVVVTAHEVRGHPVVALLEEASAADLIVVGSRGRGGFGGLLLGSVSQAVMHGAHGPVAIVR</sequence>
<evidence type="ECO:0000259" key="2">
    <source>
        <dbReference type="Pfam" id="PF00582"/>
    </source>
</evidence>
<feature type="domain" description="UspA" evidence="2">
    <location>
        <begin position="163"/>
        <end position="302"/>
    </location>
</feature>
<comment type="similarity">
    <text evidence="1">Belongs to the universal stress protein A family.</text>
</comment>
<feature type="domain" description="UspA" evidence="2">
    <location>
        <begin position="10"/>
        <end position="151"/>
    </location>
</feature>
<accession>A0A852TN22</accession>
<dbReference type="Proteomes" id="UP000589036">
    <property type="component" value="Unassembled WGS sequence"/>
</dbReference>
<proteinExistence type="inferred from homology"/>
<dbReference type="Gene3D" id="3.40.50.620">
    <property type="entry name" value="HUPs"/>
    <property type="match status" value="2"/>
</dbReference>